<reference evidence="1 2" key="1">
    <citation type="submission" date="2020-08" db="EMBL/GenBank/DDBJ databases">
        <title>Genome public.</title>
        <authorList>
            <person name="Liu C."/>
            <person name="Sun Q."/>
        </authorList>
    </citation>
    <scope>NUCLEOTIDE SEQUENCE [LARGE SCALE GENOMIC DNA]</scope>
    <source>
        <strain evidence="1 2">New-7</strain>
    </source>
</reference>
<evidence type="ECO:0000313" key="1">
    <source>
        <dbReference type="EMBL" id="MBC5617177.1"/>
    </source>
</evidence>
<keyword evidence="2" id="KW-1185">Reference proteome</keyword>
<comment type="caution">
    <text evidence="1">The sequence shown here is derived from an EMBL/GenBank/DDBJ whole genome shotgun (WGS) entry which is preliminary data.</text>
</comment>
<evidence type="ECO:0000313" key="2">
    <source>
        <dbReference type="Proteomes" id="UP000636891"/>
    </source>
</evidence>
<dbReference type="Proteomes" id="UP000636891">
    <property type="component" value="Unassembled WGS sequence"/>
</dbReference>
<sequence>MITITKQIYEEIAELLLEKIREKDFFNGTVEYDTDEFYSSLTCTLIICRAPETGIILSVLPVWWNYDIALIDGEQQSDFSWNTLNRFLESRF</sequence>
<name>A0ABR7CNC5_9BACT</name>
<protein>
    <submittedName>
        <fullName evidence="1">Uncharacterized protein</fullName>
    </submittedName>
</protein>
<accession>A0ABR7CNC5</accession>
<organism evidence="1 2">
    <name type="scientific">Alistipes hominis</name>
    <dbReference type="NCBI Taxonomy" id="2763015"/>
    <lineage>
        <taxon>Bacteria</taxon>
        <taxon>Pseudomonadati</taxon>
        <taxon>Bacteroidota</taxon>
        <taxon>Bacteroidia</taxon>
        <taxon>Bacteroidales</taxon>
        <taxon>Rikenellaceae</taxon>
        <taxon>Alistipes</taxon>
    </lineage>
</organism>
<dbReference type="RefSeq" id="WP_055205321.1">
    <property type="nucleotide sequence ID" value="NZ_JACOOK010000004.1"/>
</dbReference>
<gene>
    <name evidence="1" type="ORF">H8S08_09145</name>
</gene>
<proteinExistence type="predicted"/>
<dbReference type="EMBL" id="JACOOK010000004">
    <property type="protein sequence ID" value="MBC5617177.1"/>
    <property type="molecule type" value="Genomic_DNA"/>
</dbReference>